<comment type="catalytic activity">
    <reaction evidence="2">
        <text>a fatty acyl-CoA + H2O = a fatty acid + CoA + H(+)</text>
        <dbReference type="Rhea" id="RHEA:16781"/>
        <dbReference type="ChEBI" id="CHEBI:15377"/>
        <dbReference type="ChEBI" id="CHEBI:15378"/>
        <dbReference type="ChEBI" id="CHEBI:28868"/>
        <dbReference type="ChEBI" id="CHEBI:57287"/>
        <dbReference type="ChEBI" id="CHEBI:77636"/>
        <dbReference type="EC" id="3.1.2.20"/>
    </reaction>
</comment>
<comment type="similarity">
    <text evidence="4">Belongs to the YigI thioesterase family.</text>
</comment>
<accession>A0A229S7T7</accession>
<evidence type="ECO:0000313" key="9">
    <source>
        <dbReference type="EMBL" id="OXM54654.1"/>
    </source>
</evidence>
<comment type="catalytic activity">
    <reaction evidence="3">
        <text>a long-chain fatty acyl-CoA + H2O = a long-chain fatty acid + CoA + H(+)</text>
        <dbReference type="Rhea" id="RHEA:67680"/>
        <dbReference type="ChEBI" id="CHEBI:15377"/>
        <dbReference type="ChEBI" id="CHEBI:15378"/>
        <dbReference type="ChEBI" id="CHEBI:57287"/>
        <dbReference type="ChEBI" id="CHEBI:57560"/>
        <dbReference type="ChEBI" id="CHEBI:83139"/>
    </reaction>
</comment>
<dbReference type="Proteomes" id="UP000215223">
    <property type="component" value="Unassembled WGS sequence"/>
</dbReference>
<dbReference type="OrthoDB" id="8525891at2"/>
<proteinExistence type="inferred from homology"/>
<evidence type="ECO:0000256" key="1">
    <source>
        <dbReference type="ARBA" id="ARBA00022801"/>
    </source>
</evidence>
<evidence type="ECO:0000256" key="2">
    <source>
        <dbReference type="ARBA" id="ARBA00035880"/>
    </source>
</evidence>
<dbReference type="GO" id="GO:0047617">
    <property type="term" value="F:fatty acyl-CoA hydrolase activity"/>
    <property type="evidence" value="ECO:0007669"/>
    <property type="project" value="UniProtKB-EC"/>
</dbReference>
<evidence type="ECO:0000313" key="10">
    <source>
        <dbReference type="Proteomes" id="UP000215223"/>
    </source>
</evidence>
<organism evidence="9 10">
    <name type="scientific">Amycolatopsis thailandensis</name>
    <dbReference type="NCBI Taxonomy" id="589330"/>
    <lineage>
        <taxon>Bacteria</taxon>
        <taxon>Bacillati</taxon>
        <taxon>Actinomycetota</taxon>
        <taxon>Actinomycetes</taxon>
        <taxon>Pseudonocardiales</taxon>
        <taxon>Pseudonocardiaceae</taxon>
        <taxon>Amycolatopsis</taxon>
    </lineage>
</organism>
<dbReference type="SUPFAM" id="SSF54637">
    <property type="entry name" value="Thioesterase/thiol ester dehydrase-isomerase"/>
    <property type="match status" value="1"/>
</dbReference>
<dbReference type="Pfam" id="PF03061">
    <property type="entry name" value="4HBT"/>
    <property type="match status" value="1"/>
</dbReference>
<evidence type="ECO:0000259" key="8">
    <source>
        <dbReference type="Pfam" id="PF03061"/>
    </source>
</evidence>
<comment type="catalytic activity">
    <reaction evidence="7">
        <text>a medium-chain fatty acyl-CoA + H2O = a medium-chain fatty acid + CoA + H(+)</text>
        <dbReference type="Rhea" id="RHEA:68184"/>
        <dbReference type="ChEBI" id="CHEBI:15377"/>
        <dbReference type="ChEBI" id="CHEBI:15378"/>
        <dbReference type="ChEBI" id="CHEBI:57287"/>
        <dbReference type="ChEBI" id="CHEBI:59558"/>
        <dbReference type="ChEBI" id="CHEBI:90546"/>
    </reaction>
</comment>
<evidence type="ECO:0000256" key="4">
    <source>
        <dbReference type="ARBA" id="ARBA00038381"/>
    </source>
</evidence>
<dbReference type="EMBL" id="NMQT01000067">
    <property type="protein sequence ID" value="OXM54654.1"/>
    <property type="molecule type" value="Genomic_DNA"/>
</dbReference>
<dbReference type="Gene3D" id="3.10.129.10">
    <property type="entry name" value="Hotdog Thioesterase"/>
    <property type="match status" value="1"/>
</dbReference>
<feature type="domain" description="Thioesterase" evidence="8">
    <location>
        <begin position="48"/>
        <end position="115"/>
    </location>
</feature>
<dbReference type="CDD" id="cd03443">
    <property type="entry name" value="PaaI_thioesterase"/>
    <property type="match status" value="1"/>
</dbReference>
<keyword evidence="1" id="KW-0378">Hydrolase</keyword>
<gene>
    <name evidence="9" type="ORF">CFP71_19280</name>
</gene>
<evidence type="ECO:0000256" key="5">
    <source>
        <dbReference type="ARBA" id="ARBA00038894"/>
    </source>
</evidence>
<sequence length="141" mass="14625">MTALTLEDARTGLAAQPFSVLLGARVTAFGNGAATLELDIREDLLQQNGYLHGGVLAYAADNAITFAAGTTLGPSILTSGFSIDYLRPAKGIRLAAEAQVLYSGRRRATCRCELHVIGQDGATTLSAVAQGSVMTRNGPTA</sequence>
<reference evidence="9 10" key="1">
    <citation type="submission" date="2017-07" db="EMBL/GenBank/DDBJ databases">
        <title>Amycolatopsis thailandensis Genome sequencing and assembly.</title>
        <authorList>
            <person name="Kaur N."/>
            <person name="Mayilraj S."/>
        </authorList>
    </citation>
    <scope>NUCLEOTIDE SEQUENCE [LARGE SCALE GENOMIC DNA]</scope>
    <source>
        <strain evidence="9 10">JCM 16380</strain>
    </source>
</reference>
<dbReference type="EC" id="3.1.2.20" evidence="5"/>
<dbReference type="InterPro" id="IPR003736">
    <property type="entry name" value="PAAI_dom"/>
</dbReference>
<dbReference type="InterPro" id="IPR006683">
    <property type="entry name" value="Thioestr_dom"/>
</dbReference>
<dbReference type="PANTHER" id="PTHR43240:SF20">
    <property type="entry name" value="MEDIUM_LONG-CHAIN ACYL-COA THIOESTERASE YIGI"/>
    <property type="match status" value="1"/>
</dbReference>
<evidence type="ECO:0000256" key="6">
    <source>
        <dbReference type="ARBA" id="ARBA00040062"/>
    </source>
</evidence>
<dbReference type="NCBIfam" id="TIGR00369">
    <property type="entry name" value="unchar_dom_1"/>
    <property type="match status" value="1"/>
</dbReference>
<dbReference type="AlphaFoldDB" id="A0A229S7T7"/>
<name>A0A229S7T7_9PSEU</name>
<dbReference type="PANTHER" id="PTHR43240">
    <property type="entry name" value="1,4-DIHYDROXY-2-NAPHTHOYL-COA THIOESTERASE 1"/>
    <property type="match status" value="1"/>
</dbReference>
<protein>
    <recommendedName>
        <fullName evidence="6">Medium/long-chain acyl-CoA thioesterase YigI</fullName>
        <ecNumber evidence="5">3.1.2.20</ecNumber>
    </recommendedName>
</protein>
<dbReference type="InterPro" id="IPR029069">
    <property type="entry name" value="HotDog_dom_sf"/>
</dbReference>
<evidence type="ECO:0000256" key="7">
    <source>
        <dbReference type="ARBA" id="ARBA00048062"/>
    </source>
</evidence>
<evidence type="ECO:0000256" key="3">
    <source>
        <dbReference type="ARBA" id="ARBA00036002"/>
    </source>
</evidence>
<keyword evidence="10" id="KW-1185">Reference proteome</keyword>
<comment type="caution">
    <text evidence="9">The sequence shown here is derived from an EMBL/GenBank/DDBJ whole genome shotgun (WGS) entry which is preliminary data.</text>
</comment>
<dbReference type="RefSeq" id="WP_093935261.1">
    <property type="nucleotide sequence ID" value="NZ_JBHUSO010000057.1"/>
</dbReference>